<dbReference type="RefSeq" id="WP_312642367.1">
    <property type="nucleotide sequence ID" value="NZ_CP116967.1"/>
</dbReference>
<dbReference type="AlphaFoldDB" id="A0AA96JRY7"/>
<evidence type="ECO:0000313" key="1">
    <source>
        <dbReference type="EMBL" id="WNM57643.1"/>
    </source>
</evidence>
<dbReference type="KEGG" id="nall:PP769_16985"/>
<organism evidence="1 2">
    <name type="scientific">Candidatus Nitrospira allomarina</name>
    <dbReference type="NCBI Taxonomy" id="3020900"/>
    <lineage>
        <taxon>Bacteria</taxon>
        <taxon>Pseudomonadati</taxon>
        <taxon>Nitrospirota</taxon>
        <taxon>Nitrospiria</taxon>
        <taxon>Nitrospirales</taxon>
        <taxon>Nitrospiraceae</taxon>
        <taxon>Nitrospira</taxon>
    </lineage>
</organism>
<keyword evidence="2" id="KW-1185">Reference proteome</keyword>
<reference evidence="1 2" key="1">
    <citation type="submission" date="2023-01" db="EMBL/GenBank/DDBJ databases">
        <title>Cultivation and genomic characterization of new, ubiquitous marine nitrite-oxidizing bacteria from the Nitrospirales.</title>
        <authorList>
            <person name="Mueller A.J."/>
            <person name="Daebeler A."/>
            <person name="Herbold C.W."/>
            <person name="Kirkegaard R.H."/>
            <person name="Daims H."/>
        </authorList>
    </citation>
    <scope>NUCLEOTIDE SEQUENCE [LARGE SCALE GENOMIC DNA]</scope>
    <source>
        <strain evidence="1 2">VA</strain>
    </source>
</reference>
<dbReference type="EMBL" id="CP116967">
    <property type="protein sequence ID" value="WNM57643.1"/>
    <property type="molecule type" value="Genomic_DNA"/>
</dbReference>
<protein>
    <submittedName>
        <fullName evidence="1">Uncharacterized protein</fullName>
    </submittedName>
</protein>
<proteinExistence type="predicted"/>
<gene>
    <name evidence="1" type="ORF">PP769_16985</name>
</gene>
<name>A0AA96JRY7_9BACT</name>
<sequence>MQGKTFNGAFTHFLTNTPTRQDPRQLVMLSPWRSICAKIDDSTAQQDPFFHLALTFAEWVRMTTLMGYRDVRYDQNGDINNDFLSETLRVGAKVGDEKECEFF</sequence>
<dbReference type="Proteomes" id="UP001302719">
    <property type="component" value="Chromosome"/>
</dbReference>
<evidence type="ECO:0000313" key="2">
    <source>
        <dbReference type="Proteomes" id="UP001302719"/>
    </source>
</evidence>
<accession>A0AA96JRY7</accession>